<evidence type="ECO:0000256" key="10">
    <source>
        <dbReference type="PIRSR" id="PIRSR001589-3"/>
    </source>
</evidence>
<dbReference type="Gene3D" id="3.60.20.10">
    <property type="entry name" value="Glutamine Phosphoribosylpyrophosphate, subunit 1, domain 1"/>
    <property type="match status" value="1"/>
</dbReference>
<feature type="domain" description="Glutamine amidotransferase type-2" evidence="11">
    <location>
        <begin position="2"/>
        <end position="214"/>
    </location>
</feature>
<evidence type="ECO:0000259" key="11">
    <source>
        <dbReference type="PROSITE" id="PS51278"/>
    </source>
</evidence>
<feature type="active site" description="For GATase activity" evidence="8">
    <location>
        <position position="2"/>
    </location>
</feature>
<evidence type="ECO:0000256" key="6">
    <source>
        <dbReference type="ARBA" id="ARBA00022962"/>
    </source>
</evidence>
<keyword evidence="8" id="KW-0028">Amino-acid biosynthesis</keyword>
<comment type="pathway">
    <text evidence="1">Amino-acid biosynthesis; L-asparagine biosynthesis; L-asparagine from L-aspartate (L-Gln route): step 1/1.</text>
</comment>
<dbReference type="EMBL" id="FO117600">
    <property type="protein sequence ID" value="CCG00168.1"/>
    <property type="molecule type" value="Genomic_DNA"/>
</dbReference>
<evidence type="ECO:0000256" key="7">
    <source>
        <dbReference type="ARBA" id="ARBA00048741"/>
    </source>
</evidence>
<evidence type="ECO:0000256" key="8">
    <source>
        <dbReference type="PIRSR" id="PIRSR001589-1"/>
    </source>
</evidence>
<dbReference type="SUPFAM" id="SSF52402">
    <property type="entry name" value="Adenine nucleotide alpha hydrolases-like"/>
    <property type="match status" value="1"/>
</dbReference>
<protein>
    <recommendedName>
        <fullName evidence="3">asparagine synthase (glutamine-hydrolyzing)</fullName>
        <ecNumber evidence="3">6.3.5.4</ecNumber>
    </recommendedName>
</protein>
<evidence type="ECO:0000256" key="3">
    <source>
        <dbReference type="ARBA" id="ARBA00012737"/>
    </source>
</evidence>
<dbReference type="PANTHER" id="PTHR43284:SF1">
    <property type="entry name" value="ASPARAGINE SYNTHETASE"/>
    <property type="match status" value="1"/>
</dbReference>
<reference evidence="13" key="2">
    <citation type="submission" date="2012-02" db="EMBL/GenBank/DDBJ databases">
        <authorList>
            <person name="Genoscope - CEA"/>
        </authorList>
    </citation>
    <scope>NUCLEOTIDE SEQUENCE</scope>
</reference>
<dbReference type="PIRSF" id="PIRSF001589">
    <property type="entry name" value="Asn_synthetase_glu-h"/>
    <property type="match status" value="1"/>
</dbReference>
<dbReference type="PROSITE" id="PS51278">
    <property type="entry name" value="GATASE_TYPE_2"/>
    <property type="match status" value="1"/>
</dbReference>
<evidence type="ECO:0000256" key="9">
    <source>
        <dbReference type="PIRSR" id="PIRSR001589-2"/>
    </source>
</evidence>
<dbReference type="EMBL" id="FO117620">
    <property type="protein sequence ID" value="CCG00902.1"/>
    <property type="molecule type" value="Genomic_DNA"/>
</dbReference>
<dbReference type="SUPFAM" id="SSF56235">
    <property type="entry name" value="N-terminal nucleophile aminohydrolases (Ntn hydrolases)"/>
    <property type="match status" value="1"/>
</dbReference>
<dbReference type="InterPro" id="IPR017932">
    <property type="entry name" value="GATase_2_dom"/>
</dbReference>
<dbReference type="InterPro" id="IPR033738">
    <property type="entry name" value="AsnB_N"/>
</dbReference>
<reference evidence="13" key="1">
    <citation type="journal article" date="2012" name="Environ. Microbiol.">
        <title>Genomic content of uncultured Bacteroidetes from contrasting oceanic provinces in the North Atlantic Ocean.</title>
        <authorList>
            <person name="Gomez-Pereira P.R."/>
            <person name="Schuler M."/>
            <person name="Fuchs B.M."/>
            <person name="Bennke C."/>
            <person name="Teeling H."/>
            <person name="Waldmann J."/>
            <person name="Richter M."/>
            <person name="Barbe V."/>
            <person name="Bataille E."/>
            <person name="Glockner F.O."/>
            <person name="Amann R."/>
        </authorList>
    </citation>
    <scope>NUCLEOTIDE SEQUENCE</scope>
</reference>
<sequence length="641" mass="74119">MCGITGFLDFKQNSTLKTLRQMTDVMHHRGPDGSGYKIIEKDKYMLGLGHRRLSIIDLSETGTQPMSFKEYWVCFNGEVYNYKEVKIKLEGLGHNFQSTSDTEVVLRAYVQWGSSCLDKFIGMFAFVVYNSNSGDIFCARDRAGIKPFYYYINNGLFLFSSELKSFHEHPGFSKKLNLSAVSSFMQYGNVPTPHCIFEDSFKLKPGHFLAFNIEDKLDLDLLTPDHQKCYWNVYDSYNKPKIDLSFSEAKQETEKILKSACDYRMVSDVPVGVFLSGGYDSASVTALLQKDRSVPLKTFTISVPDIGLDEAPFAKEIAAHLGTEHTEIQCNHKEAIDLISELPFYYDEPFADSSAIPTTLVSLAARKHVTVALSADAGDEVFAGYNRYDYIQRYGQKLNKIPSFLRRSIVKGMEVIPSNAIPYFRGTYNFHNRYEKIKGVLNNPTQEQIMMSLSEQFTDAQMRKIANYPYNKLKTAYASKELKEDFSSPLSYMMAIDYQTYLVDDILQKVDRASMTASLEGREPYLDHRLIEWAAQLPNEYKYNKGEKKYILKEILHDYIPKEMMDRPKMGFAIPIANWLQNDLLHLVDQYINEDLIRTQQLFDWKVVGDIKKKFLSGKKEYDVKMWYFLTFQMWYEKWMT</sequence>
<evidence type="ECO:0000313" key="12">
    <source>
        <dbReference type="EMBL" id="CCG00168.1"/>
    </source>
</evidence>
<dbReference type="InterPro" id="IPR001962">
    <property type="entry name" value="Asn_synthase"/>
</dbReference>
<feature type="binding site" evidence="9">
    <location>
        <position position="301"/>
    </location>
    <ligand>
        <name>ATP</name>
        <dbReference type="ChEBI" id="CHEBI:30616"/>
    </ligand>
</feature>
<dbReference type="InterPro" id="IPR029055">
    <property type="entry name" value="Ntn_hydrolases_N"/>
</dbReference>
<feature type="binding site" evidence="9">
    <location>
        <position position="101"/>
    </location>
    <ligand>
        <name>L-glutamine</name>
        <dbReference type="ChEBI" id="CHEBI:58359"/>
    </ligand>
</feature>
<evidence type="ECO:0000256" key="4">
    <source>
        <dbReference type="ARBA" id="ARBA00022741"/>
    </source>
</evidence>
<dbReference type="Pfam" id="PF00733">
    <property type="entry name" value="Asn_synthase"/>
    <property type="match status" value="1"/>
</dbReference>
<evidence type="ECO:0000256" key="1">
    <source>
        <dbReference type="ARBA" id="ARBA00005187"/>
    </source>
</evidence>
<dbReference type="GO" id="GO:0004066">
    <property type="term" value="F:asparagine synthase (glutamine-hydrolyzing) activity"/>
    <property type="evidence" value="ECO:0007669"/>
    <property type="project" value="UniProtKB-EC"/>
</dbReference>
<feature type="site" description="Important for beta-aspartyl-AMP intermediate formation" evidence="10">
    <location>
        <position position="376"/>
    </location>
</feature>
<gene>
    <name evidence="13" type="primary">asnB</name>
    <name evidence="13" type="ORF">VIS_S3CLB100017</name>
    <name evidence="12" type="ORF">VIS_S3CMB110016</name>
</gene>
<keyword evidence="6 8" id="KW-0315">Glutamine amidotransferase</keyword>
<dbReference type="Gene3D" id="3.40.50.620">
    <property type="entry name" value="HUPs"/>
    <property type="match status" value="1"/>
</dbReference>
<keyword evidence="13" id="KW-0436">Ligase</keyword>
<dbReference type="GO" id="GO:0006529">
    <property type="term" value="P:asparagine biosynthetic process"/>
    <property type="evidence" value="ECO:0007669"/>
    <property type="project" value="UniProtKB-KW"/>
</dbReference>
<keyword evidence="5 9" id="KW-0067">ATP-binding</keyword>
<dbReference type="PANTHER" id="PTHR43284">
    <property type="entry name" value="ASPARAGINE SYNTHETASE (GLUTAMINE-HYDROLYZING)"/>
    <property type="match status" value="1"/>
</dbReference>
<dbReference type="InterPro" id="IPR051786">
    <property type="entry name" value="ASN_synthetase/amidase"/>
</dbReference>
<dbReference type="GO" id="GO:0005524">
    <property type="term" value="F:ATP binding"/>
    <property type="evidence" value="ECO:0007669"/>
    <property type="project" value="UniProtKB-KW"/>
</dbReference>
<organism evidence="13">
    <name type="scientific">uncultured Flavobacteriia bacterium</name>
    <dbReference type="NCBI Taxonomy" id="212695"/>
    <lineage>
        <taxon>Bacteria</taxon>
        <taxon>Pseudomonadati</taxon>
        <taxon>Bacteroidota</taxon>
        <taxon>Flavobacteriia</taxon>
        <taxon>environmental samples</taxon>
    </lineage>
</organism>
<evidence type="ECO:0000256" key="5">
    <source>
        <dbReference type="ARBA" id="ARBA00022840"/>
    </source>
</evidence>
<dbReference type="CDD" id="cd00712">
    <property type="entry name" value="AsnB"/>
    <property type="match status" value="1"/>
</dbReference>
<dbReference type="InterPro" id="IPR006426">
    <property type="entry name" value="Asn_synth_AEB"/>
</dbReference>
<dbReference type="NCBIfam" id="TIGR01536">
    <property type="entry name" value="asn_synth_AEB"/>
    <property type="match status" value="1"/>
</dbReference>
<keyword evidence="4 9" id="KW-0547">Nucleotide-binding</keyword>
<keyword evidence="8" id="KW-0061">Asparagine biosynthesis</keyword>
<name>H6RIF6_9BACT</name>
<evidence type="ECO:0000256" key="2">
    <source>
        <dbReference type="ARBA" id="ARBA00005752"/>
    </source>
</evidence>
<dbReference type="InterPro" id="IPR014729">
    <property type="entry name" value="Rossmann-like_a/b/a_fold"/>
</dbReference>
<evidence type="ECO:0000313" key="13">
    <source>
        <dbReference type="EMBL" id="CCG00902.1"/>
    </source>
</evidence>
<accession>H6RIF6</accession>
<comment type="catalytic activity">
    <reaction evidence="7">
        <text>L-aspartate + L-glutamine + ATP + H2O = L-asparagine + L-glutamate + AMP + diphosphate + H(+)</text>
        <dbReference type="Rhea" id="RHEA:12228"/>
        <dbReference type="ChEBI" id="CHEBI:15377"/>
        <dbReference type="ChEBI" id="CHEBI:15378"/>
        <dbReference type="ChEBI" id="CHEBI:29985"/>
        <dbReference type="ChEBI" id="CHEBI:29991"/>
        <dbReference type="ChEBI" id="CHEBI:30616"/>
        <dbReference type="ChEBI" id="CHEBI:33019"/>
        <dbReference type="ChEBI" id="CHEBI:58048"/>
        <dbReference type="ChEBI" id="CHEBI:58359"/>
        <dbReference type="ChEBI" id="CHEBI:456215"/>
        <dbReference type="EC" id="6.3.5.4"/>
    </reaction>
</comment>
<dbReference type="GO" id="GO:0005829">
    <property type="term" value="C:cytosol"/>
    <property type="evidence" value="ECO:0007669"/>
    <property type="project" value="TreeGrafter"/>
</dbReference>
<dbReference type="EC" id="6.3.5.4" evidence="3"/>
<dbReference type="CDD" id="cd01991">
    <property type="entry name" value="Asn_synthase_B_C"/>
    <property type="match status" value="1"/>
</dbReference>
<proteinExistence type="inferred from homology"/>
<dbReference type="Pfam" id="PF13537">
    <property type="entry name" value="GATase_7"/>
    <property type="match status" value="1"/>
</dbReference>
<comment type="similarity">
    <text evidence="2">Belongs to the asparagine synthetase family.</text>
</comment>
<dbReference type="AlphaFoldDB" id="H6RIF6"/>